<evidence type="ECO:0000256" key="1">
    <source>
        <dbReference type="SAM" id="SignalP"/>
    </source>
</evidence>
<sequence>MHLLTTLLSWCSSWYYLIPICPSSKQGYRFAQATTDFSLHQTSSTISACSRSFSCWVVAAHIFLSPCDDSTSLEDKASKMKEYQYRVSVCTINSTLILLKSTG</sequence>
<name>A0A0A9H0V2_ARUDO</name>
<organism evidence="2">
    <name type="scientific">Arundo donax</name>
    <name type="common">Giant reed</name>
    <name type="synonym">Donax arundinaceus</name>
    <dbReference type="NCBI Taxonomy" id="35708"/>
    <lineage>
        <taxon>Eukaryota</taxon>
        <taxon>Viridiplantae</taxon>
        <taxon>Streptophyta</taxon>
        <taxon>Embryophyta</taxon>
        <taxon>Tracheophyta</taxon>
        <taxon>Spermatophyta</taxon>
        <taxon>Magnoliopsida</taxon>
        <taxon>Liliopsida</taxon>
        <taxon>Poales</taxon>
        <taxon>Poaceae</taxon>
        <taxon>PACMAD clade</taxon>
        <taxon>Arundinoideae</taxon>
        <taxon>Arundineae</taxon>
        <taxon>Arundo</taxon>
    </lineage>
</organism>
<evidence type="ECO:0000313" key="2">
    <source>
        <dbReference type="EMBL" id="JAE30860.1"/>
    </source>
</evidence>
<keyword evidence="1" id="KW-0732">Signal</keyword>
<reference evidence="2" key="2">
    <citation type="journal article" date="2015" name="Data Brief">
        <title>Shoot transcriptome of the giant reed, Arundo donax.</title>
        <authorList>
            <person name="Barrero R.A."/>
            <person name="Guerrero F.D."/>
            <person name="Moolhuijzen P."/>
            <person name="Goolsby J.A."/>
            <person name="Tidwell J."/>
            <person name="Bellgard S.E."/>
            <person name="Bellgard M.I."/>
        </authorList>
    </citation>
    <scope>NUCLEOTIDE SEQUENCE</scope>
    <source>
        <tissue evidence="2">Shoot tissue taken approximately 20 cm above the soil surface</tissue>
    </source>
</reference>
<protein>
    <submittedName>
        <fullName evidence="2">Uncharacterized protein</fullName>
    </submittedName>
</protein>
<reference evidence="2" key="1">
    <citation type="submission" date="2014-09" db="EMBL/GenBank/DDBJ databases">
        <authorList>
            <person name="Magalhaes I.L.F."/>
            <person name="Oliveira U."/>
            <person name="Santos F.R."/>
            <person name="Vidigal T.H.D.A."/>
            <person name="Brescovit A.D."/>
            <person name="Santos A.J."/>
        </authorList>
    </citation>
    <scope>NUCLEOTIDE SEQUENCE</scope>
    <source>
        <tissue evidence="2">Shoot tissue taken approximately 20 cm above the soil surface</tissue>
    </source>
</reference>
<dbReference type="EMBL" id="GBRH01167036">
    <property type="protein sequence ID" value="JAE30860.1"/>
    <property type="molecule type" value="Transcribed_RNA"/>
</dbReference>
<proteinExistence type="predicted"/>
<feature type="chain" id="PRO_5002065308" evidence="1">
    <location>
        <begin position="20"/>
        <end position="103"/>
    </location>
</feature>
<accession>A0A0A9H0V2</accession>
<feature type="signal peptide" evidence="1">
    <location>
        <begin position="1"/>
        <end position="19"/>
    </location>
</feature>
<dbReference type="AlphaFoldDB" id="A0A0A9H0V2"/>